<reference evidence="3 4" key="1">
    <citation type="submission" date="2016-06" db="EMBL/GenBank/DDBJ databases">
        <title>Complete genome sequences of Bordetella bronchialis and Bordetella flabilis.</title>
        <authorList>
            <person name="LiPuma J.J."/>
            <person name="Spilker T."/>
        </authorList>
    </citation>
    <scope>NUCLEOTIDE SEQUENCE [LARGE SCALE GENOMIC DNA]</scope>
    <source>
        <strain evidence="3 4">AU10664</strain>
    </source>
</reference>
<sequence>MIKATKPILRVLTAAAVLLTPLWACVAQAYPDKPIHIVVPYPPGGFNDTLGRVVANKLSQAWGQAVVVDNKPGAGTIVGTSLVAKAAPDGYTLLVVQFPFAANPWLYRSLPYDTRKDFAPLVLAGQSPMLLTVRRDSKVTSVQDLIRAAKAAPRAINYGSSGSGSSNHLAMALFERMAGVEMTQIPYKGSTPLLTDLAGGQVEAAFDALPHVLPFVQSGKIRPIAIADSRRSPLMPKLPTVEESGVPGYEVSSWHGFVAPAGTPAPILDKLNKEINAILAMDDVRIVFKEQGVVPAGGSRADFSAFIENQMTKWEKVVKQAGIEPQQ</sequence>
<dbReference type="InterPro" id="IPR005064">
    <property type="entry name" value="BUG"/>
</dbReference>
<accession>A0A193GH59</accession>
<dbReference type="PANTHER" id="PTHR42928">
    <property type="entry name" value="TRICARBOXYLATE-BINDING PROTEIN"/>
    <property type="match status" value="1"/>
</dbReference>
<dbReference type="CDD" id="cd13578">
    <property type="entry name" value="PBP2_Bug27"/>
    <property type="match status" value="1"/>
</dbReference>
<organism evidence="3 4">
    <name type="scientific">Bordetella flabilis</name>
    <dbReference type="NCBI Taxonomy" id="463014"/>
    <lineage>
        <taxon>Bacteria</taxon>
        <taxon>Pseudomonadati</taxon>
        <taxon>Pseudomonadota</taxon>
        <taxon>Betaproteobacteria</taxon>
        <taxon>Burkholderiales</taxon>
        <taxon>Alcaligenaceae</taxon>
        <taxon>Bordetella</taxon>
    </lineage>
</organism>
<comment type="similarity">
    <text evidence="1">Belongs to the UPF0065 (bug) family.</text>
</comment>
<evidence type="ECO:0000256" key="2">
    <source>
        <dbReference type="SAM" id="SignalP"/>
    </source>
</evidence>
<dbReference type="PIRSF" id="PIRSF017082">
    <property type="entry name" value="YflP"/>
    <property type="match status" value="1"/>
</dbReference>
<evidence type="ECO:0000313" key="4">
    <source>
        <dbReference type="Proteomes" id="UP000091926"/>
    </source>
</evidence>
<dbReference type="InterPro" id="IPR042100">
    <property type="entry name" value="Bug_dom1"/>
</dbReference>
<dbReference type="Gene3D" id="3.40.190.10">
    <property type="entry name" value="Periplasmic binding protein-like II"/>
    <property type="match status" value="1"/>
</dbReference>
<dbReference type="Pfam" id="PF03401">
    <property type="entry name" value="TctC"/>
    <property type="match status" value="1"/>
</dbReference>
<dbReference type="STRING" id="463014.BAU07_17265"/>
<feature type="signal peptide" evidence="2">
    <location>
        <begin position="1"/>
        <end position="29"/>
    </location>
</feature>
<proteinExistence type="inferred from homology"/>
<keyword evidence="2" id="KW-0732">Signal</keyword>
<keyword evidence="4" id="KW-1185">Reference proteome</keyword>
<evidence type="ECO:0000256" key="1">
    <source>
        <dbReference type="ARBA" id="ARBA00006987"/>
    </source>
</evidence>
<name>A0A193GH59_9BORD</name>
<dbReference type="AlphaFoldDB" id="A0A193GH59"/>
<feature type="chain" id="PRO_5008259067" evidence="2">
    <location>
        <begin position="30"/>
        <end position="327"/>
    </location>
</feature>
<dbReference type="PANTHER" id="PTHR42928:SF5">
    <property type="entry name" value="BLR1237 PROTEIN"/>
    <property type="match status" value="1"/>
</dbReference>
<dbReference type="Proteomes" id="UP000091926">
    <property type="component" value="Chromosome"/>
</dbReference>
<dbReference type="EMBL" id="CP016172">
    <property type="protein sequence ID" value="ANN78629.1"/>
    <property type="molecule type" value="Genomic_DNA"/>
</dbReference>
<dbReference type="Gene3D" id="3.40.190.150">
    <property type="entry name" value="Bordetella uptake gene, domain 1"/>
    <property type="match status" value="1"/>
</dbReference>
<evidence type="ECO:0000313" key="3">
    <source>
        <dbReference type="EMBL" id="ANN78629.1"/>
    </source>
</evidence>
<protein>
    <submittedName>
        <fullName evidence="3">MFS transporter</fullName>
    </submittedName>
</protein>
<dbReference type="RefSeq" id="WP_066660001.1">
    <property type="nucleotide sequence ID" value="NZ_CBCSCL010000004.1"/>
</dbReference>
<dbReference type="SUPFAM" id="SSF53850">
    <property type="entry name" value="Periplasmic binding protein-like II"/>
    <property type="match status" value="1"/>
</dbReference>
<dbReference type="KEGG" id="bfz:BAU07_17265"/>
<gene>
    <name evidence="3" type="ORF">BAU07_17265</name>
</gene>